<dbReference type="AlphaFoldDB" id="A0A7K1FLQ4"/>
<dbReference type="InterPro" id="IPR001034">
    <property type="entry name" value="DeoR_HTH"/>
</dbReference>
<evidence type="ECO:0000259" key="3">
    <source>
        <dbReference type="PROSITE" id="PS51000"/>
    </source>
</evidence>
<dbReference type="InterPro" id="IPR051534">
    <property type="entry name" value="CBASS_pafABC_assoc_protein"/>
</dbReference>
<dbReference type="Pfam" id="PF25583">
    <property type="entry name" value="WCX"/>
    <property type="match status" value="1"/>
</dbReference>
<reference evidence="4 5" key="1">
    <citation type="submission" date="2019-11" db="EMBL/GenBank/DDBJ databases">
        <authorList>
            <person name="Jiang L.-Q."/>
        </authorList>
    </citation>
    <scope>NUCLEOTIDE SEQUENCE [LARGE SCALE GENOMIC DNA]</scope>
    <source>
        <strain evidence="4 5">YIM 132087</strain>
    </source>
</reference>
<name>A0A7K1FLQ4_9ACTN</name>
<evidence type="ECO:0000313" key="4">
    <source>
        <dbReference type="EMBL" id="MTD14163.1"/>
    </source>
</evidence>
<dbReference type="InterPro" id="IPR026881">
    <property type="entry name" value="WYL_dom"/>
</dbReference>
<protein>
    <submittedName>
        <fullName evidence="4">WYL domain-containing protein</fullName>
    </submittedName>
</protein>
<keyword evidence="1" id="KW-0805">Transcription regulation</keyword>
<evidence type="ECO:0000313" key="5">
    <source>
        <dbReference type="Proteomes" id="UP000460221"/>
    </source>
</evidence>
<dbReference type="InterPro" id="IPR036388">
    <property type="entry name" value="WH-like_DNA-bd_sf"/>
</dbReference>
<dbReference type="PANTHER" id="PTHR34580">
    <property type="match status" value="1"/>
</dbReference>
<dbReference type="Gene3D" id="1.10.10.10">
    <property type="entry name" value="Winged helix-like DNA-binding domain superfamily/Winged helix DNA-binding domain"/>
    <property type="match status" value="1"/>
</dbReference>
<dbReference type="Pfam" id="PF13280">
    <property type="entry name" value="WYL"/>
    <property type="match status" value="1"/>
</dbReference>
<evidence type="ECO:0000256" key="2">
    <source>
        <dbReference type="ARBA" id="ARBA00023163"/>
    </source>
</evidence>
<dbReference type="SUPFAM" id="SSF46785">
    <property type="entry name" value="Winged helix' DNA-binding domain"/>
    <property type="match status" value="1"/>
</dbReference>
<dbReference type="PROSITE" id="PS51000">
    <property type="entry name" value="HTH_DEOR_2"/>
    <property type="match status" value="1"/>
</dbReference>
<dbReference type="Proteomes" id="UP000460221">
    <property type="component" value="Unassembled WGS sequence"/>
</dbReference>
<dbReference type="InterPro" id="IPR036390">
    <property type="entry name" value="WH_DNA-bd_sf"/>
</dbReference>
<sequence>MPRPTARVLALLEILQGGRTHTVAELAERLGVDDRTVRRYVTHLLDLEVPVVTVRGRYGGYHLAPGFRIPPLMLTDDEALAVLLGLRAGRRSGTFPATVGEVATATEAKIRRVLPARTAARLDALLLVAHDTAAAAAPEVGTEVLLRLAGATHDRRPVRIRHTRRDGSATDRTLHPHGLVAHRGHWYVTGVDPDLDEQRTFRVDRIDRVSLQDGTFDPPDDADPVAAVLEALAATPWRYDVRVLARLPAADLLARLPAGLATVRELPSRPGWSRIRLRAEQLDWLPGLLLGLGAEVVVERPAELRAEVRAAGERLLAAAGGSDVTRFPVDEG</sequence>
<feature type="domain" description="HTH deoR-type" evidence="3">
    <location>
        <begin position="4"/>
        <end position="63"/>
    </location>
</feature>
<dbReference type="InterPro" id="IPR013196">
    <property type="entry name" value="HTH_11"/>
</dbReference>
<dbReference type="EMBL" id="WLYK01000002">
    <property type="protein sequence ID" value="MTD14163.1"/>
    <property type="molecule type" value="Genomic_DNA"/>
</dbReference>
<dbReference type="Pfam" id="PF08279">
    <property type="entry name" value="HTH_11"/>
    <property type="match status" value="1"/>
</dbReference>
<dbReference type="PIRSF" id="PIRSF016838">
    <property type="entry name" value="PafC"/>
    <property type="match status" value="1"/>
</dbReference>
<proteinExistence type="predicted"/>
<dbReference type="InterPro" id="IPR028349">
    <property type="entry name" value="PafC-like"/>
</dbReference>
<dbReference type="InterPro" id="IPR057727">
    <property type="entry name" value="WCX_dom"/>
</dbReference>
<organism evidence="4 5">
    <name type="scientific">Nakamurella alba</name>
    <dbReference type="NCBI Taxonomy" id="2665158"/>
    <lineage>
        <taxon>Bacteria</taxon>
        <taxon>Bacillati</taxon>
        <taxon>Actinomycetota</taxon>
        <taxon>Actinomycetes</taxon>
        <taxon>Nakamurellales</taxon>
        <taxon>Nakamurellaceae</taxon>
        <taxon>Nakamurella</taxon>
    </lineage>
</organism>
<gene>
    <name evidence="4" type="ORF">GIS00_09420</name>
</gene>
<keyword evidence="2" id="KW-0804">Transcription</keyword>
<dbReference type="RefSeq" id="WP_322097776.1">
    <property type="nucleotide sequence ID" value="NZ_WLYK01000002.1"/>
</dbReference>
<keyword evidence="5" id="KW-1185">Reference proteome</keyword>
<dbReference type="PROSITE" id="PS52050">
    <property type="entry name" value="WYL"/>
    <property type="match status" value="1"/>
</dbReference>
<evidence type="ECO:0000256" key="1">
    <source>
        <dbReference type="ARBA" id="ARBA00023015"/>
    </source>
</evidence>
<dbReference type="GO" id="GO:0003700">
    <property type="term" value="F:DNA-binding transcription factor activity"/>
    <property type="evidence" value="ECO:0007669"/>
    <property type="project" value="InterPro"/>
</dbReference>
<accession>A0A7K1FLQ4</accession>
<dbReference type="PANTHER" id="PTHR34580:SF3">
    <property type="entry name" value="PROTEIN PAFB"/>
    <property type="match status" value="1"/>
</dbReference>
<comment type="caution">
    <text evidence="4">The sequence shown here is derived from an EMBL/GenBank/DDBJ whole genome shotgun (WGS) entry which is preliminary data.</text>
</comment>